<gene>
    <name evidence="1" type="ORF">L6452_04341</name>
</gene>
<keyword evidence="2" id="KW-1185">Reference proteome</keyword>
<reference evidence="2" key="1">
    <citation type="journal article" date="2022" name="Mol. Ecol. Resour.">
        <title>The genomes of chicory, endive, great burdock and yacon provide insights into Asteraceae palaeo-polyploidization history and plant inulin production.</title>
        <authorList>
            <person name="Fan W."/>
            <person name="Wang S."/>
            <person name="Wang H."/>
            <person name="Wang A."/>
            <person name="Jiang F."/>
            <person name="Liu H."/>
            <person name="Zhao H."/>
            <person name="Xu D."/>
            <person name="Zhang Y."/>
        </authorList>
    </citation>
    <scope>NUCLEOTIDE SEQUENCE [LARGE SCALE GENOMIC DNA]</scope>
    <source>
        <strain evidence="2">cv. Niubang</strain>
    </source>
</reference>
<evidence type="ECO:0000313" key="2">
    <source>
        <dbReference type="Proteomes" id="UP001055879"/>
    </source>
</evidence>
<accession>A0ACB9FP55</accession>
<comment type="caution">
    <text evidence="1">The sequence shown here is derived from an EMBL/GenBank/DDBJ whole genome shotgun (WGS) entry which is preliminary data.</text>
</comment>
<evidence type="ECO:0000313" key="1">
    <source>
        <dbReference type="EMBL" id="KAI3773139.1"/>
    </source>
</evidence>
<dbReference type="Proteomes" id="UP001055879">
    <property type="component" value="Linkage Group LG01"/>
</dbReference>
<sequence length="116" mass="13168">MMSSICLSFAIFKVEYTYVDGHFCMCLVLYIKRMRPTGSWYGIILFWGELRESRSESVTDNDNGGSLLDISRKIKVAGIGLVGSLWVQIQGHVHPLWFQNPNLYAFLLSKLVVAYG</sequence>
<reference evidence="1 2" key="2">
    <citation type="journal article" date="2022" name="Mol. Ecol. Resour.">
        <title>The genomes of chicory, endive, great burdock and yacon provide insights into Asteraceae paleo-polyploidization history and plant inulin production.</title>
        <authorList>
            <person name="Fan W."/>
            <person name="Wang S."/>
            <person name="Wang H."/>
            <person name="Wang A."/>
            <person name="Jiang F."/>
            <person name="Liu H."/>
            <person name="Zhao H."/>
            <person name="Xu D."/>
            <person name="Zhang Y."/>
        </authorList>
    </citation>
    <scope>NUCLEOTIDE SEQUENCE [LARGE SCALE GENOMIC DNA]</scope>
    <source>
        <strain evidence="2">cv. Niubang</strain>
    </source>
</reference>
<name>A0ACB9FP55_ARCLA</name>
<protein>
    <submittedName>
        <fullName evidence="1">Uncharacterized protein</fullName>
    </submittedName>
</protein>
<organism evidence="1 2">
    <name type="scientific">Arctium lappa</name>
    <name type="common">Greater burdock</name>
    <name type="synonym">Lappa major</name>
    <dbReference type="NCBI Taxonomy" id="4217"/>
    <lineage>
        <taxon>Eukaryota</taxon>
        <taxon>Viridiplantae</taxon>
        <taxon>Streptophyta</taxon>
        <taxon>Embryophyta</taxon>
        <taxon>Tracheophyta</taxon>
        <taxon>Spermatophyta</taxon>
        <taxon>Magnoliopsida</taxon>
        <taxon>eudicotyledons</taxon>
        <taxon>Gunneridae</taxon>
        <taxon>Pentapetalae</taxon>
        <taxon>asterids</taxon>
        <taxon>campanulids</taxon>
        <taxon>Asterales</taxon>
        <taxon>Asteraceae</taxon>
        <taxon>Carduoideae</taxon>
        <taxon>Cardueae</taxon>
        <taxon>Arctiinae</taxon>
        <taxon>Arctium</taxon>
    </lineage>
</organism>
<dbReference type="EMBL" id="CM042047">
    <property type="protein sequence ID" value="KAI3773139.1"/>
    <property type="molecule type" value="Genomic_DNA"/>
</dbReference>
<proteinExistence type="predicted"/>